<dbReference type="GO" id="GO:0046943">
    <property type="term" value="F:carboxylic acid transmembrane transporter activity"/>
    <property type="evidence" value="ECO:0007669"/>
    <property type="project" value="TreeGrafter"/>
</dbReference>
<feature type="transmembrane region" description="Helical" evidence="5">
    <location>
        <begin position="158"/>
        <end position="182"/>
    </location>
</feature>
<keyword evidence="3 5" id="KW-1133">Transmembrane helix</keyword>
<dbReference type="Pfam" id="PF07690">
    <property type="entry name" value="MFS_1"/>
    <property type="match status" value="1"/>
</dbReference>
<dbReference type="InterPro" id="IPR005829">
    <property type="entry name" value="Sugar_transporter_CS"/>
</dbReference>
<accession>A0A1N7SDE3</accession>
<feature type="transmembrane region" description="Helical" evidence="5">
    <location>
        <begin position="101"/>
        <end position="119"/>
    </location>
</feature>
<evidence type="ECO:0000256" key="3">
    <source>
        <dbReference type="ARBA" id="ARBA00022989"/>
    </source>
</evidence>
<feature type="transmembrane region" description="Helical" evidence="5">
    <location>
        <begin position="269"/>
        <end position="290"/>
    </location>
</feature>
<sequence length="465" mass="47947">MTEQHARSHPPQTARVLNIADVIDRNGVSRFQAVIVVLCFLIVAIDGFDTAAIGFIAPAIRAQWQLAPSQLAPVFGAGLAGLMAGALLFGPFADRLGRKRLLLICVLGFGVASAASAWANSLGALIALRFLTGMGLGAAMPNAITLTSEYCPAARRSFLVTTMFCGFTVGSALGGLVAAALIEHYGWRAVLLTGGVAPLLLLPVLGGWLPESVRYLAATGCPAQQIAAILRRIAPQEDFTHASFVTSDASAAGSPIAGLFLPSLLRGTILLWLTFFMSLLVIYLLSSWLPTLLRSTGVTLQTAALVTAMFQVGGTVGAIVLGWLMDRVNPHLVLAASYTLAGLFIAAIGNLTATPWLAALAVFGAGFCVSGSQVGANALSAAFYPTDCRATGVSWANGVGRSGSVVGSIAGGAMLTAGMTMPALFMTVGVPAVIAGVSMLMFGLFRGSQSHAGPATPLIERTASR</sequence>
<dbReference type="CDD" id="cd17365">
    <property type="entry name" value="MFS_PcaK_like"/>
    <property type="match status" value="1"/>
</dbReference>
<dbReference type="EMBL" id="CYGX02000055">
    <property type="protein sequence ID" value="SIT45428.1"/>
    <property type="molecule type" value="Genomic_DNA"/>
</dbReference>
<evidence type="ECO:0000256" key="2">
    <source>
        <dbReference type="ARBA" id="ARBA00022692"/>
    </source>
</evidence>
<evidence type="ECO:0000313" key="7">
    <source>
        <dbReference type="EMBL" id="SIT45428.1"/>
    </source>
</evidence>
<feature type="transmembrane region" description="Helical" evidence="5">
    <location>
        <begin position="302"/>
        <end position="325"/>
    </location>
</feature>
<dbReference type="Gene3D" id="1.20.1250.20">
    <property type="entry name" value="MFS general substrate transporter like domains"/>
    <property type="match status" value="1"/>
</dbReference>
<feature type="transmembrane region" description="Helical" evidence="5">
    <location>
        <begin position="125"/>
        <end position="146"/>
    </location>
</feature>
<dbReference type="InterPro" id="IPR011701">
    <property type="entry name" value="MFS"/>
</dbReference>
<dbReference type="STRING" id="1247936.BN2475_550041"/>
<evidence type="ECO:0000256" key="4">
    <source>
        <dbReference type="ARBA" id="ARBA00023136"/>
    </source>
</evidence>
<reference evidence="7 8" key="1">
    <citation type="submission" date="2016-12" db="EMBL/GenBank/DDBJ databases">
        <authorList>
            <person name="Song W.-J."/>
            <person name="Kurnit D.M."/>
        </authorList>
    </citation>
    <scope>NUCLEOTIDE SEQUENCE [LARGE SCALE GENOMIC DNA]</scope>
    <source>
        <strain evidence="7 8">STM7296</strain>
    </source>
</reference>
<evidence type="ECO:0000256" key="1">
    <source>
        <dbReference type="ARBA" id="ARBA00004141"/>
    </source>
</evidence>
<dbReference type="GO" id="GO:0005886">
    <property type="term" value="C:plasma membrane"/>
    <property type="evidence" value="ECO:0007669"/>
    <property type="project" value="TreeGrafter"/>
</dbReference>
<feature type="transmembrane region" description="Helical" evidence="5">
    <location>
        <begin position="71"/>
        <end position="89"/>
    </location>
</feature>
<dbReference type="InterPro" id="IPR020846">
    <property type="entry name" value="MFS_dom"/>
</dbReference>
<dbReference type="SUPFAM" id="SSF103473">
    <property type="entry name" value="MFS general substrate transporter"/>
    <property type="match status" value="1"/>
</dbReference>
<dbReference type="PROSITE" id="PS00217">
    <property type="entry name" value="SUGAR_TRANSPORT_2"/>
    <property type="match status" value="1"/>
</dbReference>
<keyword evidence="2 5" id="KW-0812">Transmembrane</keyword>
<gene>
    <name evidence="7" type="primary">galT</name>
    <name evidence="7" type="ORF">BN2475_550041</name>
</gene>
<dbReference type="RefSeq" id="WP_094781942.1">
    <property type="nucleotide sequence ID" value="NZ_CYGX02000055.1"/>
</dbReference>
<feature type="transmembrane region" description="Helical" evidence="5">
    <location>
        <begin position="33"/>
        <end position="59"/>
    </location>
</feature>
<dbReference type="OrthoDB" id="7066727at2"/>
<dbReference type="PROSITE" id="PS50850">
    <property type="entry name" value="MFS"/>
    <property type="match status" value="1"/>
</dbReference>
<comment type="subcellular location">
    <subcellularLocation>
        <location evidence="1">Membrane</location>
        <topology evidence="1">Multi-pass membrane protein</topology>
    </subcellularLocation>
</comment>
<proteinExistence type="predicted"/>
<feature type="transmembrane region" description="Helical" evidence="5">
    <location>
        <begin position="332"/>
        <end position="353"/>
    </location>
</feature>
<evidence type="ECO:0000259" key="6">
    <source>
        <dbReference type="PROSITE" id="PS50850"/>
    </source>
</evidence>
<dbReference type="PANTHER" id="PTHR23508:SF10">
    <property type="entry name" value="CARBOXYLIC ACID TRANSPORTER PROTEIN HOMOLOG"/>
    <property type="match status" value="1"/>
</dbReference>
<keyword evidence="8" id="KW-1185">Reference proteome</keyword>
<feature type="domain" description="Major facilitator superfamily (MFS) profile" evidence="6">
    <location>
        <begin position="35"/>
        <end position="447"/>
    </location>
</feature>
<dbReference type="Proteomes" id="UP000187012">
    <property type="component" value="Unassembled WGS sequence"/>
</dbReference>
<name>A0A1N7SDE3_9BURK</name>
<feature type="transmembrane region" description="Helical" evidence="5">
    <location>
        <begin position="188"/>
        <end position="209"/>
    </location>
</feature>
<feature type="transmembrane region" description="Helical" evidence="5">
    <location>
        <begin position="423"/>
        <end position="445"/>
    </location>
</feature>
<organism evidence="7 8">
    <name type="scientific">Paraburkholderia ribeironis</name>
    <dbReference type="NCBI Taxonomy" id="1247936"/>
    <lineage>
        <taxon>Bacteria</taxon>
        <taxon>Pseudomonadati</taxon>
        <taxon>Pseudomonadota</taxon>
        <taxon>Betaproteobacteria</taxon>
        <taxon>Burkholderiales</taxon>
        <taxon>Burkholderiaceae</taxon>
        <taxon>Paraburkholderia</taxon>
    </lineage>
</organism>
<evidence type="ECO:0000256" key="5">
    <source>
        <dbReference type="SAM" id="Phobius"/>
    </source>
</evidence>
<dbReference type="PANTHER" id="PTHR23508">
    <property type="entry name" value="CARBOXYLIC ACID TRANSPORTER PROTEIN HOMOLOG"/>
    <property type="match status" value="1"/>
</dbReference>
<protein>
    <submittedName>
        <fullName evidence="7">Gallate transporter</fullName>
    </submittedName>
</protein>
<keyword evidence="4 5" id="KW-0472">Membrane</keyword>
<evidence type="ECO:0000313" key="8">
    <source>
        <dbReference type="Proteomes" id="UP000187012"/>
    </source>
</evidence>
<dbReference type="AlphaFoldDB" id="A0A1N7SDE3"/>
<dbReference type="InterPro" id="IPR036259">
    <property type="entry name" value="MFS_trans_sf"/>
</dbReference>